<protein>
    <submittedName>
        <fullName evidence="1">Uncharacterized protein</fullName>
    </submittedName>
</protein>
<dbReference type="Proteomes" id="UP001358417">
    <property type="component" value="Unassembled WGS sequence"/>
</dbReference>
<name>A0AAV9NET8_9EURO</name>
<evidence type="ECO:0000313" key="2">
    <source>
        <dbReference type="Proteomes" id="UP001358417"/>
    </source>
</evidence>
<dbReference type="AlphaFoldDB" id="A0AAV9NET8"/>
<accession>A0AAV9NET8</accession>
<proteinExistence type="predicted"/>
<organism evidence="1 2">
    <name type="scientific">Exophiala bonariae</name>
    <dbReference type="NCBI Taxonomy" id="1690606"/>
    <lineage>
        <taxon>Eukaryota</taxon>
        <taxon>Fungi</taxon>
        <taxon>Dikarya</taxon>
        <taxon>Ascomycota</taxon>
        <taxon>Pezizomycotina</taxon>
        <taxon>Eurotiomycetes</taxon>
        <taxon>Chaetothyriomycetidae</taxon>
        <taxon>Chaetothyriales</taxon>
        <taxon>Herpotrichiellaceae</taxon>
        <taxon>Exophiala</taxon>
    </lineage>
</organism>
<sequence>MYQSGDVPSFPKFIGAINETSGSVSSNTAQPVSIPALRLMTGLQFKRIAQQGAYGHDPRGVWARDEIAKDEGMLSNLDAATTKAKETHEALYLALKDPQRQVASRAAIWKLALPADWMAGYEDPEVVAGRQSLRSVVVDTWFFAIHQFPYTT</sequence>
<reference evidence="1 2" key="1">
    <citation type="submission" date="2023-08" db="EMBL/GenBank/DDBJ databases">
        <title>Black Yeasts Isolated from many extreme environments.</title>
        <authorList>
            <person name="Coleine C."/>
            <person name="Stajich J.E."/>
            <person name="Selbmann L."/>
        </authorList>
    </citation>
    <scope>NUCLEOTIDE SEQUENCE [LARGE SCALE GENOMIC DNA]</scope>
    <source>
        <strain evidence="1 2">CCFEE 5792</strain>
    </source>
</reference>
<comment type="caution">
    <text evidence="1">The sequence shown here is derived from an EMBL/GenBank/DDBJ whole genome shotgun (WGS) entry which is preliminary data.</text>
</comment>
<dbReference type="GeneID" id="89980868"/>
<keyword evidence="2" id="KW-1185">Reference proteome</keyword>
<gene>
    <name evidence="1" type="ORF">LTR84_012726</name>
</gene>
<dbReference type="EMBL" id="JAVRRD010000008">
    <property type="protein sequence ID" value="KAK5056173.1"/>
    <property type="molecule type" value="Genomic_DNA"/>
</dbReference>
<dbReference type="RefSeq" id="XP_064708143.1">
    <property type="nucleotide sequence ID" value="XM_064856243.1"/>
</dbReference>
<evidence type="ECO:0000313" key="1">
    <source>
        <dbReference type="EMBL" id="KAK5056173.1"/>
    </source>
</evidence>